<organism evidence="1 2">
    <name type="scientific">Halomarina oriensis</name>
    <dbReference type="NCBI Taxonomy" id="671145"/>
    <lineage>
        <taxon>Archaea</taxon>
        <taxon>Methanobacteriati</taxon>
        <taxon>Methanobacteriota</taxon>
        <taxon>Stenosarchaea group</taxon>
        <taxon>Halobacteria</taxon>
        <taxon>Halobacteriales</taxon>
        <taxon>Natronomonadaceae</taxon>
        <taxon>Halomarina</taxon>
    </lineage>
</organism>
<reference evidence="1 2" key="1">
    <citation type="submission" date="2019-12" db="EMBL/GenBank/DDBJ databases">
        <title>Halocatena pleomorpha gen. nov. sp. nov., an extremely halophilic archaeon of family Halobacteriaceae isolated from saltpan soil.</title>
        <authorList>
            <person name="Pal Y."/>
            <person name="Verma A."/>
            <person name="Krishnamurthi S."/>
            <person name="Kumar P."/>
        </authorList>
    </citation>
    <scope>NUCLEOTIDE SEQUENCE [LARGE SCALE GENOMIC DNA]</scope>
    <source>
        <strain evidence="1 2">JCM 16495</strain>
    </source>
</reference>
<evidence type="ECO:0000313" key="1">
    <source>
        <dbReference type="EMBL" id="MWG36527.1"/>
    </source>
</evidence>
<comment type="caution">
    <text evidence="1">The sequence shown here is derived from an EMBL/GenBank/DDBJ whole genome shotgun (WGS) entry which is preliminary data.</text>
</comment>
<dbReference type="AlphaFoldDB" id="A0A6B0GT39"/>
<dbReference type="EMBL" id="WSZK01000036">
    <property type="protein sequence ID" value="MWG36527.1"/>
    <property type="molecule type" value="Genomic_DNA"/>
</dbReference>
<name>A0A6B0GT39_9EURY</name>
<protein>
    <submittedName>
        <fullName evidence="1">Uncharacterized protein</fullName>
    </submittedName>
</protein>
<gene>
    <name evidence="1" type="ORF">GQS65_18890</name>
</gene>
<sequence length="110" mass="11935">MSAPPAFLSWHVVAPATEGGRYDQRAPPDAISPEAALAASRRAPEHIRTHELFRLGGKQSDEVRVTDVGGGSVIVFLIMDWSVVTCLEVGMLNDADLREDCYAIARGESR</sequence>
<dbReference type="RefSeq" id="WP_158206180.1">
    <property type="nucleotide sequence ID" value="NZ_WSZK01000036.1"/>
</dbReference>
<accession>A0A6B0GT39</accession>
<evidence type="ECO:0000313" key="2">
    <source>
        <dbReference type="Proteomes" id="UP000451471"/>
    </source>
</evidence>
<proteinExistence type="predicted"/>
<keyword evidence="2" id="KW-1185">Reference proteome</keyword>
<dbReference type="Proteomes" id="UP000451471">
    <property type="component" value="Unassembled WGS sequence"/>
</dbReference>